<keyword evidence="2" id="KW-1185">Reference proteome</keyword>
<accession>A0ACC1RBX4</accession>
<dbReference type="EMBL" id="JANRMS010004667">
    <property type="protein sequence ID" value="KAJ3506976.1"/>
    <property type="molecule type" value="Genomic_DNA"/>
</dbReference>
<organism evidence="1 2">
    <name type="scientific">Fusarium decemcellulare</name>
    <dbReference type="NCBI Taxonomy" id="57161"/>
    <lineage>
        <taxon>Eukaryota</taxon>
        <taxon>Fungi</taxon>
        <taxon>Dikarya</taxon>
        <taxon>Ascomycota</taxon>
        <taxon>Pezizomycotina</taxon>
        <taxon>Sordariomycetes</taxon>
        <taxon>Hypocreomycetidae</taxon>
        <taxon>Hypocreales</taxon>
        <taxon>Nectriaceae</taxon>
        <taxon>Fusarium</taxon>
        <taxon>Fusarium decemcellulare species complex</taxon>
    </lineage>
</organism>
<comment type="caution">
    <text evidence="1">The sequence shown here is derived from an EMBL/GenBank/DDBJ whole genome shotgun (WGS) entry which is preliminary data.</text>
</comment>
<protein>
    <submittedName>
        <fullName evidence="1">Uncharacterized protein</fullName>
    </submittedName>
</protein>
<evidence type="ECO:0000313" key="2">
    <source>
        <dbReference type="Proteomes" id="UP001148629"/>
    </source>
</evidence>
<gene>
    <name evidence="1" type="ORF">NM208_g16016</name>
</gene>
<evidence type="ECO:0000313" key="1">
    <source>
        <dbReference type="EMBL" id="KAJ3506976.1"/>
    </source>
</evidence>
<sequence>MTFPGEGGETGDLMMCFWGLHLGRAEDGKRGMYILDDDVCSSAWEMMVSICTIDVYIYIASSDGGLEDGESEHRELLMVEASVINPARLSIVSPGPISQPRWALVSIRGLHGANEGRELGKGDWAVSLQPRQTMIEIEHAAGRLVQYWLSLALVAVAGEIQLVVPGESQQ</sequence>
<reference evidence="1" key="1">
    <citation type="submission" date="2022-08" db="EMBL/GenBank/DDBJ databases">
        <title>Genome Sequence of Fusarium decemcellulare.</title>
        <authorList>
            <person name="Buettner E."/>
        </authorList>
    </citation>
    <scope>NUCLEOTIDE SEQUENCE</scope>
    <source>
        <strain evidence="1">Babe19</strain>
    </source>
</reference>
<name>A0ACC1RBX4_9HYPO</name>
<dbReference type="Proteomes" id="UP001148629">
    <property type="component" value="Unassembled WGS sequence"/>
</dbReference>
<proteinExistence type="predicted"/>